<dbReference type="EMBL" id="WKJO01000001">
    <property type="protein sequence ID" value="MRX21791.1"/>
    <property type="molecule type" value="Genomic_DNA"/>
</dbReference>
<proteinExistence type="predicted"/>
<evidence type="ECO:0000313" key="2">
    <source>
        <dbReference type="EMBL" id="MRX21791.1"/>
    </source>
</evidence>
<evidence type="ECO:0000313" key="3">
    <source>
        <dbReference type="Proteomes" id="UP000439022"/>
    </source>
</evidence>
<keyword evidence="3" id="KW-1185">Reference proteome</keyword>
<gene>
    <name evidence="2" type="ORF">GJR96_07455</name>
</gene>
<feature type="region of interest" description="Disordered" evidence="1">
    <location>
        <begin position="1"/>
        <end position="63"/>
    </location>
</feature>
<evidence type="ECO:0000256" key="1">
    <source>
        <dbReference type="SAM" id="MobiDB-lite"/>
    </source>
</evidence>
<feature type="compositionally biased region" description="Basic and acidic residues" evidence="1">
    <location>
        <begin position="13"/>
        <end position="39"/>
    </location>
</feature>
<organism evidence="2 3">
    <name type="scientific">Haloferax litoreum</name>
    <dbReference type="NCBI Taxonomy" id="2666140"/>
    <lineage>
        <taxon>Archaea</taxon>
        <taxon>Methanobacteriati</taxon>
        <taxon>Methanobacteriota</taxon>
        <taxon>Stenosarchaea group</taxon>
        <taxon>Halobacteria</taxon>
        <taxon>Halobacteriales</taxon>
        <taxon>Haloferacaceae</taxon>
        <taxon>Haloferax</taxon>
    </lineage>
</organism>
<name>A0A6A8GG74_9EURY</name>
<comment type="caution">
    <text evidence="2">The sequence shown here is derived from an EMBL/GenBank/DDBJ whole genome shotgun (WGS) entry which is preliminary data.</text>
</comment>
<dbReference type="AlphaFoldDB" id="A0A6A8GG74"/>
<protein>
    <submittedName>
        <fullName evidence="2">Uncharacterized protein</fullName>
    </submittedName>
</protein>
<reference evidence="2 3" key="1">
    <citation type="submission" date="2019-11" db="EMBL/GenBank/DDBJ databases">
        <title>Whole genome sequence of Haloferax sp. MBLA0076.</title>
        <authorList>
            <person name="Seo M.-J."/>
            <person name="Cho E.-S."/>
        </authorList>
    </citation>
    <scope>NUCLEOTIDE SEQUENCE [LARGE SCALE GENOMIC DNA]</scope>
    <source>
        <strain evidence="2 3">MBLA0076</strain>
    </source>
</reference>
<accession>A0A6A8GG74</accession>
<sequence>MARPPQSPNSDDSAARRPATDRRQTLAEWGLSRRRESIERNATSATSGVAAGKPYEQVVGPER</sequence>
<dbReference type="Proteomes" id="UP000439022">
    <property type="component" value="Unassembled WGS sequence"/>
</dbReference>